<dbReference type="PANTHER" id="PTHR10587:SF98">
    <property type="entry name" value="CHITIN DEACETYLASE"/>
    <property type="match status" value="1"/>
</dbReference>
<evidence type="ECO:0000256" key="4">
    <source>
        <dbReference type="ARBA" id="ARBA00010973"/>
    </source>
</evidence>
<dbReference type="SUPFAM" id="SSF88713">
    <property type="entry name" value="Glycoside hydrolase/deacetylase"/>
    <property type="match status" value="1"/>
</dbReference>
<evidence type="ECO:0000256" key="12">
    <source>
        <dbReference type="ARBA" id="ARBA00023024"/>
    </source>
</evidence>
<keyword evidence="14" id="KW-0325">Glycoprotein</keyword>
<dbReference type="FunFam" id="3.20.20.370:FF:000004">
    <property type="entry name" value="Related to Chitin deacetylase"/>
    <property type="match status" value="1"/>
</dbReference>
<evidence type="ECO:0000256" key="23">
    <source>
        <dbReference type="SAM" id="Phobius"/>
    </source>
</evidence>
<keyword evidence="5" id="KW-1003">Cell membrane</keyword>
<evidence type="ECO:0000256" key="13">
    <source>
        <dbReference type="ARBA" id="ARBA00023136"/>
    </source>
</evidence>
<gene>
    <name evidence="26" type="ORF">HYPSUDRAFT_36583</name>
</gene>
<evidence type="ECO:0000256" key="6">
    <source>
        <dbReference type="ARBA" id="ARBA00022512"/>
    </source>
</evidence>
<keyword evidence="8" id="KW-0336">GPI-anchor</keyword>
<evidence type="ECO:0000256" key="24">
    <source>
        <dbReference type="SAM" id="SignalP"/>
    </source>
</evidence>
<name>A0A0D2Q3W1_HYPSF</name>
<keyword evidence="12" id="KW-0146">Chitin degradation</keyword>
<keyword evidence="27" id="KW-1185">Reference proteome</keyword>
<keyword evidence="18" id="KW-0961">Cell wall biogenesis/degradation</keyword>
<dbReference type="GO" id="GO:0006032">
    <property type="term" value="P:chitin catabolic process"/>
    <property type="evidence" value="ECO:0007669"/>
    <property type="project" value="UniProtKB-KW"/>
</dbReference>
<dbReference type="EMBL" id="KN817528">
    <property type="protein sequence ID" value="KJA26305.1"/>
    <property type="molecule type" value="Genomic_DNA"/>
</dbReference>
<dbReference type="Proteomes" id="UP000054270">
    <property type="component" value="Unassembled WGS sequence"/>
</dbReference>
<keyword evidence="15" id="KW-0119">Carbohydrate metabolism</keyword>
<evidence type="ECO:0000256" key="10">
    <source>
        <dbReference type="ARBA" id="ARBA00022729"/>
    </source>
</evidence>
<dbReference type="STRING" id="945553.A0A0D2Q3W1"/>
<comment type="cofactor">
    <cofactor evidence="1">
        <name>Co(2+)</name>
        <dbReference type="ChEBI" id="CHEBI:48828"/>
    </cofactor>
</comment>
<evidence type="ECO:0000256" key="1">
    <source>
        <dbReference type="ARBA" id="ARBA00001941"/>
    </source>
</evidence>
<dbReference type="CDD" id="cd10952">
    <property type="entry name" value="CE4_MrCDA_like"/>
    <property type="match status" value="1"/>
</dbReference>
<dbReference type="AlphaFoldDB" id="A0A0D2Q3W1"/>
<keyword evidence="23" id="KW-1133">Transmembrane helix</keyword>
<organism evidence="26 27">
    <name type="scientific">Hypholoma sublateritium (strain FD-334 SS-4)</name>
    <dbReference type="NCBI Taxonomy" id="945553"/>
    <lineage>
        <taxon>Eukaryota</taxon>
        <taxon>Fungi</taxon>
        <taxon>Dikarya</taxon>
        <taxon>Basidiomycota</taxon>
        <taxon>Agaricomycotina</taxon>
        <taxon>Agaricomycetes</taxon>
        <taxon>Agaricomycetidae</taxon>
        <taxon>Agaricales</taxon>
        <taxon>Agaricineae</taxon>
        <taxon>Strophariaceae</taxon>
        <taxon>Hypholoma</taxon>
    </lineage>
</organism>
<evidence type="ECO:0000256" key="3">
    <source>
        <dbReference type="ARBA" id="ARBA00004609"/>
    </source>
</evidence>
<feature type="chain" id="PRO_5002249070" description="chitin deacetylase" evidence="24">
    <location>
        <begin position="26"/>
        <end position="443"/>
    </location>
</feature>
<protein>
    <recommendedName>
        <fullName evidence="20">chitin deacetylase</fullName>
        <ecNumber evidence="20">3.5.1.41</ecNumber>
    </recommendedName>
</protein>
<dbReference type="Gene3D" id="3.20.20.370">
    <property type="entry name" value="Glycoside hydrolase/deacetylase"/>
    <property type="match status" value="1"/>
</dbReference>
<evidence type="ECO:0000256" key="8">
    <source>
        <dbReference type="ARBA" id="ARBA00022622"/>
    </source>
</evidence>
<keyword evidence="11" id="KW-0378">Hydrolase</keyword>
<keyword evidence="17" id="KW-0449">Lipoprotein</keyword>
<feature type="domain" description="NodB homology" evidence="25">
    <location>
        <begin position="142"/>
        <end position="334"/>
    </location>
</feature>
<comment type="catalytic activity">
    <reaction evidence="21">
        <text>[(1-&gt;4)-N-acetyl-beta-D-glucosaminyl](n) + n H2O = chitosan + n acetate</text>
        <dbReference type="Rhea" id="RHEA:10464"/>
        <dbReference type="Rhea" id="RHEA-COMP:9593"/>
        <dbReference type="Rhea" id="RHEA-COMP:9597"/>
        <dbReference type="ChEBI" id="CHEBI:15377"/>
        <dbReference type="ChEBI" id="CHEBI:17029"/>
        <dbReference type="ChEBI" id="CHEBI:30089"/>
        <dbReference type="ChEBI" id="CHEBI:57704"/>
        <dbReference type="EC" id="3.5.1.41"/>
    </reaction>
    <physiologicalReaction direction="left-to-right" evidence="21">
        <dbReference type="Rhea" id="RHEA:10465"/>
    </physiologicalReaction>
</comment>
<accession>A0A0D2Q3W1</accession>
<dbReference type="InterPro" id="IPR011330">
    <property type="entry name" value="Glyco_hydro/deAcase_b/a-brl"/>
</dbReference>
<dbReference type="EC" id="3.5.1.41" evidence="20"/>
<keyword evidence="23" id="KW-0812">Transmembrane</keyword>
<evidence type="ECO:0000256" key="7">
    <source>
        <dbReference type="ARBA" id="ARBA00022525"/>
    </source>
</evidence>
<dbReference type="GO" id="GO:0098552">
    <property type="term" value="C:side of membrane"/>
    <property type="evidence" value="ECO:0007669"/>
    <property type="project" value="UniProtKB-KW"/>
</dbReference>
<dbReference type="OrthoDB" id="407355at2759"/>
<evidence type="ECO:0000256" key="9">
    <source>
        <dbReference type="ARBA" id="ARBA00022723"/>
    </source>
</evidence>
<evidence type="ECO:0000256" key="20">
    <source>
        <dbReference type="ARBA" id="ARBA00024056"/>
    </source>
</evidence>
<evidence type="ECO:0000313" key="26">
    <source>
        <dbReference type="EMBL" id="KJA26305.1"/>
    </source>
</evidence>
<dbReference type="GO" id="GO:0005886">
    <property type="term" value="C:plasma membrane"/>
    <property type="evidence" value="ECO:0007669"/>
    <property type="project" value="UniProtKB-SubCell"/>
</dbReference>
<keyword evidence="7" id="KW-0964">Secreted</keyword>
<dbReference type="GO" id="GO:0009272">
    <property type="term" value="P:fungal-type cell wall biogenesis"/>
    <property type="evidence" value="ECO:0007669"/>
    <property type="project" value="UniProtKB-ARBA"/>
</dbReference>
<feature type="region of interest" description="Disordered" evidence="22">
    <location>
        <begin position="387"/>
        <end position="408"/>
    </location>
</feature>
<evidence type="ECO:0000256" key="21">
    <source>
        <dbReference type="ARBA" id="ARBA00048494"/>
    </source>
</evidence>
<evidence type="ECO:0000256" key="17">
    <source>
        <dbReference type="ARBA" id="ARBA00023288"/>
    </source>
</evidence>
<evidence type="ECO:0000256" key="18">
    <source>
        <dbReference type="ARBA" id="ARBA00023316"/>
    </source>
</evidence>
<feature type="signal peptide" evidence="24">
    <location>
        <begin position="1"/>
        <end position="25"/>
    </location>
</feature>
<evidence type="ECO:0000256" key="22">
    <source>
        <dbReference type="SAM" id="MobiDB-lite"/>
    </source>
</evidence>
<evidence type="ECO:0000256" key="11">
    <source>
        <dbReference type="ARBA" id="ARBA00022801"/>
    </source>
</evidence>
<evidence type="ECO:0000256" key="5">
    <source>
        <dbReference type="ARBA" id="ARBA00022475"/>
    </source>
</evidence>
<dbReference type="GO" id="GO:0046872">
    <property type="term" value="F:metal ion binding"/>
    <property type="evidence" value="ECO:0007669"/>
    <property type="project" value="UniProtKB-KW"/>
</dbReference>
<keyword evidence="19" id="KW-0624">Polysaccharide degradation</keyword>
<evidence type="ECO:0000256" key="14">
    <source>
        <dbReference type="ARBA" id="ARBA00023180"/>
    </source>
</evidence>
<proteinExistence type="inferred from homology"/>
<evidence type="ECO:0000256" key="19">
    <source>
        <dbReference type="ARBA" id="ARBA00023326"/>
    </source>
</evidence>
<reference evidence="27" key="1">
    <citation type="submission" date="2014-04" db="EMBL/GenBank/DDBJ databases">
        <title>Evolutionary Origins and Diversification of the Mycorrhizal Mutualists.</title>
        <authorList>
            <consortium name="DOE Joint Genome Institute"/>
            <consortium name="Mycorrhizal Genomics Consortium"/>
            <person name="Kohler A."/>
            <person name="Kuo A."/>
            <person name="Nagy L.G."/>
            <person name="Floudas D."/>
            <person name="Copeland A."/>
            <person name="Barry K.W."/>
            <person name="Cichocki N."/>
            <person name="Veneault-Fourrey C."/>
            <person name="LaButti K."/>
            <person name="Lindquist E.A."/>
            <person name="Lipzen A."/>
            <person name="Lundell T."/>
            <person name="Morin E."/>
            <person name="Murat C."/>
            <person name="Riley R."/>
            <person name="Ohm R."/>
            <person name="Sun H."/>
            <person name="Tunlid A."/>
            <person name="Henrissat B."/>
            <person name="Grigoriev I.V."/>
            <person name="Hibbett D.S."/>
            <person name="Martin F."/>
        </authorList>
    </citation>
    <scope>NUCLEOTIDE SEQUENCE [LARGE SCALE GENOMIC DNA]</scope>
    <source>
        <strain evidence="27">FD-334 SS-4</strain>
    </source>
</reference>
<dbReference type="GO" id="GO:0071555">
    <property type="term" value="P:cell wall organization"/>
    <property type="evidence" value="ECO:0007669"/>
    <property type="project" value="UniProtKB-KW"/>
</dbReference>
<dbReference type="InterPro" id="IPR050248">
    <property type="entry name" value="Polysacc_deacetylase_ArnD"/>
</dbReference>
<comment type="similarity">
    <text evidence="4">Belongs to the polysaccharide deacetylase family.</text>
</comment>
<dbReference type="GO" id="GO:0000272">
    <property type="term" value="P:polysaccharide catabolic process"/>
    <property type="evidence" value="ECO:0007669"/>
    <property type="project" value="UniProtKB-KW"/>
</dbReference>
<keyword evidence="10 24" id="KW-0732">Signal</keyword>
<dbReference type="Pfam" id="PF01522">
    <property type="entry name" value="Polysacc_deac_1"/>
    <property type="match status" value="1"/>
</dbReference>
<evidence type="ECO:0000256" key="2">
    <source>
        <dbReference type="ARBA" id="ARBA00004191"/>
    </source>
</evidence>
<comment type="subcellular location">
    <subcellularLocation>
        <location evidence="3">Cell membrane</location>
        <topology evidence="3">Lipid-anchor</topology>
        <topology evidence="3">GPI-anchor</topology>
    </subcellularLocation>
    <subcellularLocation>
        <location evidence="2">Secreted</location>
        <location evidence="2">Cell wall</location>
    </subcellularLocation>
</comment>
<keyword evidence="13 23" id="KW-0472">Membrane</keyword>
<keyword evidence="6" id="KW-0134">Cell wall</keyword>
<evidence type="ECO:0000256" key="15">
    <source>
        <dbReference type="ARBA" id="ARBA00023277"/>
    </source>
</evidence>
<dbReference type="InterPro" id="IPR002509">
    <property type="entry name" value="NODB_dom"/>
</dbReference>
<keyword evidence="16" id="KW-0170">Cobalt</keyword>
<feature type="transmembrane region" description="Helical" evidence="23">
    <location>
        <begin position="424"/>
        <end position="442"/>
    </location>
</feature>
<dbReference type="GO" id="GO:0004099">
    <property type="term" value="F:chitin deacetylase activity"/>
    <property type="evidence" value="ECO:0007669"/>
    <property type="project" value="UniProtKB-EC"/>
</dbReference>
<dbReference type="PROSITE" id="PS51677">
    <property type="entry name" value="NODB"/>
    <property type="match status" value="1"/>
</dbReference>
<evidence type="ECO:0000259" key="25">
    <source>
        <dbReference type="PROSITE" id="PS51677"/>
    </source>
</evidence>
<dbReference type="PANTHER" id="PTHR10587">
    <property type="entry name" value="GLYCOSYL TRANSFERASE-RELATED"/>
    <property type="match status" value="1"/>
</dbReference>
<evidence type="ECO:0000256" key="16">
    <source>
        <dbReference type="ARBA" id="ARBA00023285"/>
    </source>
</evidence>
<dbReference type="OMA" id="WEVATTN"/>
<evidence type="ECO:0000313" key="27">
    <source>
        <dbReference type="Proteomes" id="UP000054270"/>
    </source>
</evidence>
<sequence>MFTSPFSRVAALRVLLALGSSSLSAIVAAPADPTTEAGEAKLTDPTVECTPYNYPAVSSALTSFPPIWEPASIVPGDMDAEEQWAAIQGGVPDIPPKGTLSGNFGGLNYPQSDPDCWWTFSQCTTPKAPGLVPDIAVMPEPQTLGYGFDDGPNCSHNAFYDYLSAQNQKATMFYIGSNVMDWPLEAQRAVTDGHEICVHTWSHHYMTSFTSEDAFAELYYSLKAIKLVTGVTPTCWRPPFGDIDDRIRSISSGMGLRTVLWKYDSDDWQFGSTPGVTSADVDNNYQKMINDADNGLFANVGTMILTHELNNYTMAEAMKYYPLLKKAFANIVPVGVGLNVSHPYAETSYTLPSFAQYVSGDAGSSSGANANNTAPIAPTTNATVTSSVAPATSSTAAQPSGTSAAAAQSESGAGSARMDLRKNIAAVICVASVLAGALLVGAH</sequence>
<keyword evidence="9" id="KW-0479">Metal-binding</keyword>